<protein>
    <submittedName>
        <fullName evidence="2">AAEL017454-PA</fullName>
    </submittedName>
</protein>
<evidence type="ECO:0000313" key="2">
    <source>
        <dbReference type="EMBL" id="EJY57617.1"/>
    </source>
</evidence>
<evidence type="ECO:0000256" key="1">
    <source>
        <dbReference type="SAM" id="Phobius"/>
    </source>
</evidence>
<dbReference type="EMBL" id="CH477371">
    <property type="protein sequence ID" value="EJY57617.1"/>
    <property type="molecule type" value="Genomic_DNA"/>
</dbReference>
<reference evidence="2" key="1">
    <citation type="submission" date="2005-10" db="EMBL/GenBank/DDBJ databases">
        <authorList>
            <person name="Loftus B.J."/>
            <person name="Nene V.M."/>
            <person name="Hannick L.I."/>
            <person name="Bidwell S."/>
            <person name="Haas B."/>
            <person name="Amedeo P."/>
            <person name="Orvis J."/>
            <person name="Wortman J.R."/>
            <person name="White O.R."/>
            <person name="Salzberg S."/>
            <person name="Shumway M."/>
            <person name="Koo H."/>
            <person name="Zhao Y."/>
            <person name="Holmes M."/>
            <person name="Miller J."/>
            <person name="Schatz M."/>
            <person name="Pop M."/>
            <person name="Pai G."/>
            <person name="Utterback T."/>
            <person name="Rogers Y.-H."/>
            <person name="Kravitz S."/>
            <person name="Fraser C.M."/>
        </authorList>
    </citation>
    <scope>NUCLEOTIDE SEQUENCE</scope>
    <source>
        <strain evidence="2">Liverpool</strain>
    </source>
</reference>
<sequence length="101" mass="11294">MISIAGKLLNSIAIWFGILSLVGAIGSIPAKYIKVIKIRLQIGYPNMATVTFDLSLSPFVIGSYLYVHYAKRINRLMLSTHEKRFPQTLTTTLGPVLENKR</sequence>
<proteinExistence type="predicted"/>
<evidence type="ECO:0000313" key="3">
    <source>
        <dbReference type="Proteomes" id="UP000682892"/>
    </source>
</evidence>
<accession>J9HFK2</accession>
<dbReference type="Proteomes" id="UP000682892">
    <property type="component" value="Unassembled WGS sequence"/>
</dbReference>
<keyword evidence="1" id="KW-0812">Transmembrane</keyword>
<keyword evidence="1" id="KW-1133">Transmembrane helix</keyword>
<dbReference type="AlphaFoldDB" id="J9HFK2"/>
<organism evidence="2 3">
    <name type="scientific">Aedes aegypti</name>
    <name type="common">Yellowfever mosquito</name>
    <name type="synonym">Culex aegypti</name>
    <dbReference type="NCBI Taxonomy" id="7159"/>
    <lineage>
        <taxon>Eukaryota</taxon>
        <taxon>Metazoa</taxon>
        <taxon>Ecdysozoa</taxon>
        <taxon>Arthropoda</taxon>
        <taxon>Hexapoda</taxon>
        <taxon>Insecta</taxon>
        <taxon>Pterygota</taxon>
        <taxon>Neoptera</taxon>
        <taxon>Endopterygota</taxon>
        <taxon>Diptera</taxon>
        <taxon>Nematocera</taxon>
        <taxon>Culicoidea</taxon>
        <taxon>Culicidae</taxon>
        <taxon>Culicinae</taxon>
        <taxon>Aedini</taxon>
        <taxon>Aedes</taxon>
        <taxon>Stegomyia</taxon>
    </lineage>
</organism>
<dbReference type="PaxDb" id="7159-AAEL017454-PA"/>
<dbReference type="HOGENOM" id="CLU_2293988_0_0_1"/>
<feature type="transmembrane region" description="Helical" evidence="1">
    <location>
        <begin position="12"/>
        <end position="30"/>
    </location>
</feature>
<gene>
    <name evidence="2" type="ORF">AaeL_AAEL017454</name>
</gene>
<reference evidence="2" key="2">
    <citation type="journal article" date="2007" name="Science">
        <title>Genome sequence of Aedes aegypti, a major arbovirus vector.</title>
        <authorList>
            <person name="Nene V."/>
            <person name="Wortman J.R."/>
            <person name="Lawson D."/>
            <person name="Haas B."/>
            <person name="Kodira C."/>
            <person name="Tu Z.J."/>
            <person name="Loftus B."/>
            <person name="Xi Z."/>
            <person name="Megy K."/>
            <person name="Grabherr M."/>
            <person name="Ren Q."/>
            <person name="Zdobnov E.M."/>
            <person name="Lobo N.F."/>
            <person name="Campbell K.S."/>
            <person name="Brown S.E."/>
            <person name="Bonaldo M.F."/>
            <person name="Zhu J."/>
            <person name="Sinkins S.P."/>
            <person name="Hogenkamp D.G."/>
            <person name="Amedeo P."/>
            <person name="Arensburger P."/>
            <person name="Atkinson P.W."/>
            <person name="Bidwell S."/>
            <person name="Biedler J."/>
            <person name="Birney E."/>
            <person name="Bruggner R.V."/>
            <person name="Costas J."/>
            <person name="Coy M.R."/>
            <person name="Crabtree J."/>
            <person name="Crawford M."/>
            <person name="Debruyn B."/>
            <person name="Decaprio D."/>
            <person name="Eiglmeier K."/>
            <person name="Eisenstadt E."/>
            <person name="El-Dorry H."/>
            <person name="Gelbart W.M."/>
            <person name="Gomes S.L."/>
            <person name="Hammond M."/>
            <person name="Hannick L.I."/>
            <person name="Hogan J.R."/>
            <person name="Holmes M.H."/>
            <person name="Jaffe D."/>
            <person name="Johnston J.S."/>
            <person name="Kennedy R.C."/>
            <person name="Koo H."/>
            <person name="Kravitz S."/>
            <person name="Kriventseva E.V."/>
            <person name="Kulp D."/>
            <person name="Labutti K."/>
            <person name="Lee E."/>
            <person name="Li S."/>
            <person name="Lovin D.D."/>
            <person name="Mao C."/>
            <person name="Mauceli E."/>
            <person name="Menck C.F."/>
            <person name="Miller J.R."/>
            <person name="Montgomery P."/>
            <person name="Mori A."/>
            <person name="Nascimento A.L."/>
            <person name="Naveira H.F."/>
            <person name="Nusbaum C."/>
            <person name="O'leary S."/>
            <person name="Orvis J."/>
            <person name="Pertea M."/>
            <person name="Quesneville H."/>
            <person name="Reidenbach K.R."/>
            <person name="Rogers Y.H."/>
            <person name="Roth C.W."/>
            <person name="Schneider J.R."/>
            <person name="Schatz M."/>
            <person name="Shumway M."/>
            <person name="Stanke M."/>
            <person name="Stinson E.O."/>
            <person name="Tubio J.M."/>
            <person name="Vanzee J.P."/>
            <person name="Verjovski-Almeida S."/>
            <person name="Werner D."/>
            <person name="White O."/>
            <person name="Wyder S."/>
            <person name="Zeng Q."/>
            <person name="Zhao Q."/>
            <person name="Zhao Y."/>
            <person name="Hill C.A."/>
            <person name="Raikhel A.S."/>
            <person name="Soares M.B."/>
            <person name="Knudson D.L."/>
            <person name="Lee N.H."/>
            <person name="Galagan J."/>
            <person name="Salzberg S.L."/>
            <person name="Paulsen I.T."/>
            <person name="Dimopoulos G."/>
            <person name="Collins F.H."/>
            <person name="Birren B."/>
            <person name="Fraser-Liggett C.M."/>
            <person name="Severson D.W."/>
        </authorList>
    </citation>
    <scope>NUCLEOTIDE SEQUENCE [LARGE SCALE GENOMIC DNA]</scope>
    <source>
        <strain evidence="2">Liverpool</strain>
    </source>
</reference>
<reference evidence="2" key="3">
    <citation type="submission" date="2012-09" db="EMBL/GenBank/DDBJ databases">
        <authorList>
            <consortium name="VectorBase"/>
        </authorList>
    </citation>
    <scope>NUCLEOTIDE SEQUENCE</scope>
    <source>
        <strain evidence="2">Liverpool</strain>
    </source>
</reference>
<name>J9HFK2_AEDAE</name>
<feature type="transmembrane region" description="Helical" evidence="1">
    <location>
        <begin position="42"/>
        <end position="67"/>
    </location>
</feature>
<keyword evidence="1" id="KW-0472">Membrane</keyword>